<protein>
    <submittedName>
        <fullName evidence="2">Uncharacterized membrane protein YoaK, UPF0700 family</fullName>
    </submittedName>
</protein>
<keyword evidence="3" id="KW-1185">Reference proteome</keyword>
<evidence type="ECO:0000313" key="3">
    <source>
        <dbReference type="Proteomes" id="UP000198598"/>
    </source>
</evidence>
<organism evidence="2 3">
    <name type="scientific">Spirosoma endophyticum</name>
    <dbReference type="NCBI Taxonomy" id="662367"/>
    <lineage>
        <taxon>Bacteria</taxon>
        <taxon>Pseudomonadati</taxon>
        <taxon>Bacteroidota</taxon>
        <taxon>Cytophagia</taxon>
        <taxon>Cytophagales</taxon>
        <taxon>Cytophagaceae</taxon>
        <taxon>Spirosoma</taxon>
    </lineage>
</organism>
<proteinExistence type="predicted"/>
<dbReference type="OrthoDB" id="5125627at2"/>
<dbReference type="AlphaFoldDB" id="A0A1I1LG39"/>
<feature type="transmembrane region" description="Helical" evidence="1">
    <location>
        <begin position="90"/>
        <end position="123"/>
    </location>
</feature>
<dbReference type="Pfam" id="PF06912">
    <property type="entry name" value="DUF1275"/>
    <property type="match status" value="1"/>
</dbReference>
<feature type="transmembrane region" description="Helical" evidence="1">
    <location>
        <begin position="135"/>
        <end position="152"/>
    </location>
</feature>
<sequence length="227" mass="24926">MPALKNDTTIATGLLSLIAGITDAFVYQLSAIFPANMTGNFVVFAIDSSKGHVDAAFLKLVALVSFVLGIVVVYTILYQLKLTKNAIRSIIILHASILVALALCFIFTVSLSIPVLIICSTVAMGMQGAFAEEIGVSTPTLVLTGNITKLFSSEMAIFYEKRGQEKVVQTKRPTRQLVVCIGYFAGAALSVLPKNRVPFIWLFVVLLWLIYYVKFFRKEKSNQLFTS</sequence>
<dbReference type="InterPro" id="IPR010699">
    <property type="entry name" value="DUF1275"/>
</dbReference>
<feature type="transmembrane region" description="Helical" evidence="1">
    <location>
        <begin position="198"/>
        <end position="216"/>
    </location>
</feature>
<dbReference type="EMBL" id="FOLQ01000002">
    <property type="protein sequence ID" value="SFC71502.1"/>
    <property type="molecule type" value="Genomic_DNA"/>
</dbReference>
<name>A0A1I1LG39_9BACT</name>
<dbReference type="PANTHER" id="PTHR37314:SF4">
    <property type="entry name" value="UPF0700 TRANSMEMBRANE PROTEIN YOAK"/>
    <property type="match status" value="1"/>
</dbReference>
<gene>
    <name evidence="2" type="ORF">SAMN05216167_102217</name>
</gene>
<keyword evidence="1" id="KW-0472">Membrane</keyword>
<dbReference type="STRING" id="662367.SAMN05216167_102217"/>
<dbReference type="Proteomes" id="UP000198598">
    <property type="component" value="Unassembled WGS sequence"/>
</dbReference>
<keyword evidence="1" id="KW-1133">Transmembrane helix</keyword>
<dbReference type="PANTHER" id="PTHR37314">
    <property type="entry name" value="SLR0142 PROTEIN"/>
    <property type="match status" value="1"/>
</dbReference>
<reference evidence="2 3" key="1">
    <citation type="submission" date="2016-10" db="EMBL/GenBank/DDBJ databases">
        <authorList>
            <person name="de Groot N.N."/>
        </authorList>
    </citation>
    <scope>NUCLEOTIDE SEQUENCE [LARGE SCALE GENOMIC DNA]</scope>
    <source>
        <strain evidence="2 3">DSM 26130</strain>
    </source>
</reference>
<dbReference type="RefSeq" id="WP_093824049.1">
    <property type="nucleotide sequence ID" value="NZ_FOLQ01000002.1"/>
</dbReference>
<accession>A0A1I1LG39</accession>
<evidence type="ECO:0000313" key="2">
    <source>
        <dbReference type="EMBL" id="SFC71502.1"/>
    </source>
</evidence>
<feature type="transmembrane region" description="Helical" evidence="1">
    <location>
        <begin position="173"/>
        <end position="192"/>
    </location>
</feature>
<feature type="transmembrane region" description="Helical" evidence="1">
    <location>
        <begin position="56"/>
        <end position="78"/>
    </location>
</feature>
<evidence type="ECO:0000256" key="1">
    <source>
        <dbReference type="SAM" id="Phobius"/>
    </source>
</evidence>
<keyword evidence="1" id="KW-0812">Transmembrane</keyword>